<dbReference type="PANTHER" id="PTHR31343">
    <property type="entry name" value="T15D22.8"/>
    <property type="match status" value="1"/>
</dbReference>
<dbReference type="AlphaFoldDB" id="A0A7J7MHW7"/>
<dbReference type="PANTHER" id="PTHR31343:SF3">
    <property type="entry name" value="DUF789 DOMAIN-CONTAINING PROTEIN"/>
    <property type="match status" value="1"/>
</dbReference>
<dbReference type="Proteomes" id="UP000541444">
    <property type="component" value="Unassembled WGS sequence"/>
</dbReference>
<gene>
    <name evidence="1" type="ORF">GIB67_028407</name>
</gene>
<accession>A0A7J7MHW7</accession>
<keyword evidence="2" id="KW-1185">Reference proteome</keyword>
<reference evidence="1 2" key="1">
    <citation type="journal article" date="2020" name="IScience">
        <title>Genome Sequencing of the Endangered Kingdonia uniflora (Circaeasteraceae, Ranunculales) Reveals Potential Mechanisms of Evolutionary Specialization.</title>
        <authorList>
            <person name="Sun Y."/>
            <person name="Deng T."/>
            <person name="Zhang A."/>
            <person name="Moore M.J."/>
            <person name="Landis J.B."/>
            <person name="Lin N."/>
            <person name="Zhang H."/>
            <person name="Zhang X."/>
            <person name="Huang J."/>
            <person name="Zhang X."/>
            <person name="Sun H."/>
            <person name="Wang H."/>
        </authorList>
    </citation>
    <scope>NUCLEOTIDE SEQUENCE [LARGE SCALE GENOMIC DNA]</scope>
    <source>
        <strain evidence="1">TB1705</strain>
        <tissue evidence="1">Leaf</tissue>
    </source>
</reference>
<proteinExistence type="predicted"/>
<evidence type="ECO:0000313" key="1">
    <source>
        <dbReference type="EMBL" id="KAF6154515.1"/>
    </source>
</evidence>
<dbReference type="Pfam" id="PF05623">
    <property type="entry name" value="DUF789"/>
    <property type="match status" value="1"/>
</dbReference>
<organism evidence="1 2">
    <name type="scientific">Kingdonia uniflora</name>
    <dbReference type="NCBI Taxonomy" id="39325"/>
    <lineage>
        <taxon>Eukaryota</taxon>
        <taxon>Viridiplantae</taxon>
        <taxon>Streptophyta</taxon>
        <taxon>Embryophyta</taxon>
        <taxon>Tracheophyta</taxon>
        <taxon>Spermatophyta</taxon>
        <taxon>Magnoliopsida</taxon>
        <taxon>Ranunculales</taxon>
        <taxon>Circaeasteraceae</taxon>
        <taxon>Kingdonia</taxon>
    </lineage>
</organism>
<evidence type="ECO:0000313" key="2">
    <source>
        <dbReference type="Proteomes" id="UP000541444"/>
    </source>
</evidence>
<dbReference type="OrthoDB" id="1896065at2759"/>
<dbReference type="InterPro" id="IPR008507">
    <property type="entry name" value="DUF789"/>
</dbReference>
<protein>
    <submittedName>
        <fullName evidence="1">Uncharacterized protein</fullName>
    </submittedName>
</protein>
<name>A0A7J7MHW7_9MAGN</name>
<comment type="caution">
    <text evidence="1">The sequence shown here is derived from an EMBL/GenBank/DDBJ whole genome shotgun (WGS) entry which is preliminary data.</text>
</comment>
<sequence length="302" mass="34783">MGWKNGSAKSNLKCFLDSMTPVVQSQFLSKSEITNLNNVWDLWERETVEYFTLGDLWSCYDEWSAYGAGVPVILNSGETVVQYYVPYLSAIQIFTSNTPVTSSGEETEAGDSEMRDSFSDFLSDESESEKLWRWDGGSFEDFGLEQETNMCHFNDKLGYLSFQYFERSPPFGRIPLMDKINSLAQRYPKLMSLKSVHLSPASWMAVSWYISFSLAILLEFQSVDMDPYEVMGITEKKNNEENIALPPFGLATYKMQGNLWFSDENGRDQERVITLLSAADSWLKQLRVQHHDFDYFTRIQHS</sequence>
<dbReference type="EMBL" id="JACGCM010001497">
    <property type="protein sequence ID" value="KAF6154515.1"/>
    <property type="molecule type" value="Genomic_DNA"/>
</dbReference>